<dbReference type="RefSeq" id="WP_339586543.1">
    <property type="nucleotide sequence ID" value="NZ_JBBHJZ010000001.1"/>
</dbReference>
<dbReference type="EMBL" id="JBBHJZ010000001">
    <property type="protein sequence ID" value="MEJ5976637.1"/>
    <property type="molecule type" value="Genomic_DNA"/>
</dbReference>
<gene>
    <name evidence="1" type="ORF">WG901_08325</name>
</gene>
<accession>A0ABU8RU94</accession>
<sequence>MTHAKEPPTTPDGRYIVVRGRLWRRSNPNLPEAQRQALVDALMQARRRVGSARLAADPEAEKRARGEVDAAKRALGERGPVWWDDESPDFNRHLVKNTPYARWYAERA</sequence>
<name>A0ABU8RU94_9SPHN</name>
<protein>
    <submittedName>
        <fullName evidence="1">Uncharacterized protein</fullName>
    </submittedName>
</protein>
<dbReference type="Proteomes" id="UP001361239">
    <property type="component" value="Unassembled WGS sequence"/>
</dbReference>
<comment type="caution">
    <text evidence="1">The sequence shown here is derived from an EMBL/GenBank/DDBJ whole genome shotgun (WGS) entry which is preliminary data.</text>
</comment>
<proteinExistence type="predicted"/>
<evidence type="ECO:0000313" key="1">
    <source>
        <dbReference type="EMBL" id="MEJ5976637.1"/>
    </source>
</evidence>
<evidence type="ECO:0000313" key="2">
    <source>
        <dbReference type="Proteomes" id="UP001361239"/>
    </source>
</evidence>
<organism evidence="1 2">
    <name type="scientific">Novosphingobium anseongense</name>
    <dbReference type="NCBI Taxonomy" id="3133436"/>
    <lineage>
        <taxon>Bacteria</taxon>
        <taxon>Pseudomonadati</taxon>
        <taxon>Pseudomonadota</taxon>
        <taxon>Alphaproteobacteria</taxon>
        <taxon>Sphingomonadales</taxon>
        <taxon>Sphingomonadaceae</taxon>
        <taxon>Novosphingobium</taxon>
    </lineage>
</organism>
<reference evidence="1 2" key="1">
    <citation type="submission" date="2024-03" db="EMBL/GenBank/DDBJ databases">
        <authorList>
            <person name="Jo J.-H."/>
        </authorList>
    </citation>
    <scope>NUCLEOTIDE SEQUENCE [LARGE SCALE GENOMIC DNA]</scope>
    <source>
        <strain evidence="1 2">PS1R-30</strain>
    </source>
</reference>
<keyword evidence="2" id="KW-1185">Reference proteome</keyword>